<dbReference type="RefSeq" id="WP_387398948.1">
    <property type="nucleotide sequence ID" value="NZ_JBIAMT010000005.1"/>
</dbReference>
<reference evidence="4 5" key="1">
    <citation type="submission" date="2024-10" db="EMBL/GenBank/DDBJ databases">
        <title>The Natural Products Discovery Center: Release of the First 8490 Sequenced Strains for Exploring Actinobacteria Biosynthetic Diversity.</title>
        <authorList>
            <person name="Kalkreuter E."/>
            <person name="Kautsar S.A."/>
            <person name="Yang D."/>
            <person name="Bader C.D."/>
            <person name="Teijaro C.N."/>
            <person name="Fluegel L."/>
            <person name="Davis C.M."/>
            <person name="Simpson J.R."/>
            <person name="Lauterbach L."/>
            <person name="Steele A.D."/>
            <person name="Gui C."/>
            <person name="Meng S."/>
            <person name="Li G."/>
            <person name="Viehrig K."/>
            <person name="Ye F."/>
            <person name="Su P."/>
            <person name="Kiefer A.F."/>
            <person name="Nichols A."/>
            <person name="Cepeda A.J."/>
            <person name="Yan W."/>
            <person name="Fan B."/>
            <person name="Jiang Y."/>
            <person name="Adhikari A."/>
            <person name="Zheng C.-J."/>
            <person name="Schuster L."/>
            <person name="Cowan T.M."/>
            <person name="Smanski M.J."/>
            <person name="Chevrette M.G."/>
            <person name="De Carvalho L.P.S."/>
            <person name="Shen B."/>
        </authorList>
    </citation>
    <scope>NUCLEOTIDE SEQUENCE [LARGE SCALE GENOMIC DNA]</scope>
    <source>
        <strain evidence="4 5">NPDC004119</strain>
    </source>
</reference>
<evidence type="ECO:0000313" key="4">
    <source>
        <dbReference type="EMBL" id="MFF0499989.1"/>
    </source>
</evidence>
<dbReference type="Pfam" id="PF11887">
    <property type="entry name" value="Mce4_CUP1"/>
    <property type="match status" value="1"/>
</dbReference>
<dbReference type="Pfam" id="PF02470">
    <property type="entry name" value="MlaD"/>
    <property type="match status" value="1"/>
</dbReference>
<proteinExistence type="predicted"/>
<accession>A0ABW6PA05</accession>
<dbReference type="InterPro" id="IPR052336">
    <property type="entry name" value="MlaD_Phospholipid_Transporter"/>
</dbReference>
<name>A0ABW6PA05_9NOCA</name>
<feature type="domain" description="Mce/MlaD" evidence="2">
    <location>
        <begin position="56"/>
        <end position="129"/>
    </location>
</feature>
<dbReference type="InterPro" id="IPR005693">
    <property type="entry name" value="Mce"/>
</dbReference>
<organism evidence="4 5">
    <name type="scientific">Nocardia aobensis</name>
    <dbReference type="NCBI Taxonomy" id="257277"/>
    <lineage>
        <taxon>Bacteria</taxon>
        <taxon>Bacillati</taxon>
        <taxon>Actinomycetota</taxon>
        <taxon>Actinomycetes</taxon>
        <taxon>Mycobacteriales</taxon>
        <taxon>Nocardiaceae</taxon>
        <taxon>Nocardia</taxon>
    </lineage>
</organism>
<evidence type="ECO:0000259" key="2">
    <source>
        <dbReference type="Pfam" id="PF02470"/>
    </source>
</evidence>
<dbReference type="InterPro" id="IPR003399">
    <property type="entry name" value="Mce/MlaD"/>
</dbReference>
<dbReference type="InterPro" id="IPR024516">
    <property type="entry name" value="Mce_C"/>
</dbReference>
<gene>
    <name evidence="4" type="ORF">ACFYU5_26550</name>
</gene>
<dbReference type="PANTHER" id="PTHR33371:SF18">
    <property type="entry name" value="MCE-FAMILY PROTEIN MCE3C"/>
    <property type="match status" value="1"/>
</dbReference>
<evidence type="ECO:0000256" key="1">
    <source>
        <dbReference type="SAM" id="Phobius"/>
    </source>
</evidence>
<evidence type="ECO:0000313" key="5">
    <source>
        <dbReference type="Proteomes" id="UP001601442"/>
    </source>
</evidence>
<dbReference type="PANTHER" id="PTHR33371">
    <property type="entry name" value="INTERMEMBRANE PHOSPHOLIPID TRANSPORT SYSTEM BINDING PROTEIN MLAD-RELATED"/>
    <property type="match status" value="1"/>
</dbReference>
<dbReference type="EMBL" id="JBIAMT010000005">
    <property type="protein sequence ID" value="MFF0499989.1"/>
    <property type="molecule type" value="Genomic_DNA"/>
</dbReference>
<keyword evidence="1" id="KW-0472">Membrane</keyword>
<keyword evidence="5" id="KW-1185">Reference proteome</keyword>
<keyword evidence="1" id="KW-0812">Transmembrane</keyword>
<feature type="domain" description="Mammalian cell entry C-terminal" evidence="3">
    <location>
        <begin position="136"/>
        <end position="319"/>
    </location>
</feature>
<dbReference type="Proteomes" id="UP001601442">
    <property type="component" value="Unassembled WGS sequence"/>
</dbReference>
<keyword evidence="1" id="KW-1133">Transmembrane helix</keyword>
<sequence>MTHRLAILRNRKAERRSRIRGGGHDHPLRAGVVAVVLVIVGASATVFVHSLHPGQRTYRAEFAQAAGLSSGDPVTDAGIPVGTVTGTQLAGDRVVATMKIDRNVALGPDTGAAIKLTTLLGSRYVELRPAGTGTLPHGLIPLTHTEVPYDLETALQQATTTFQQVDADKIAQTMTALSHQLQTAPAQVPDLLRNVENLSSIIAARRDQIQALLNSTARVTGVIRSQQADLAALIGQGRSVLQQIASHRAAIERMIAATTTLVRQLQPIAVDDRGEIEQLLTDLQAMTATIAGHDDLLRNILQILPVPWRLFANATGTGTELVGNAPDGAFIDTFMCALSAHAEQAGLPPYLKDCQ</sequence>
<feature type="transmembrane region" description="Helical" evidence="1">
    <location>
        <begin position="28"/>
        <end position="48"/>
    </location>
</feature>
<protein>
    <submittedName>
        <fullName evidence="4">MCE family protein</fullName>
    </submittedName>
</protein>
<evidence type="ECO:0000259" key="3">
    <source>
        <dbReference type="Pfam" id="PF11887"/>
    </source>
</evidence>
<dbReference type="NCBIfam" id="TIGR00996">
    <property type="entry name" value="Mtu_fam_mce"/>
    <property type="match status" value="1"/>
</dbReference>
<comment type="caution">
    <text evidence="4">The sequence shown here is derived from an EMBL/GenBank/DDBJ whole genome shotgun (WGS) entry which is preliminary data.</text>
</comment>